<dbReference type="InterPro" id="IPR036291">
    <property type="entry name" value="NAD(P)-bd_dom_sf"/>
</dbReference>
<evidence type="ECO:0000256" key="8">
    <source>
        <dbReference type="ARBA" id="ARBA00023160"/>
    </source>
</evidence>
<dbReference type="Pfam" id="PF13561">
    <property type="entry name" value="adh_short_C2"/>
    <property type="match status" value="1"/>
</dbReference>
<dbReference type="NCBIfam" id="NF004197">
    <property type="entry name" value="PRK05653.1-1"/>
    <property type="match status" value="1"/>
</dbReference>
<comment type="similarity">
    <text evidence="2">Belongs to the short-chain dehydrogenases/reductases (SDR) family.</text>
</comment>
<comment type="pathway">
    <text evidence="1">Lipid metabolism; fatty acid biosynthesis.</text>
</comment>
<dbReference type="InterPro" id="IPR050259">
    <property type="entry name" value="SDR"/>
</dbReference>
<dbReference type="FunFam" id="3.40.50.720:FF:000037">
    <property type="entry name" value="3-oxoacyl-[acyl-carrier-protein] reductase FabG"/>
    <property type="match status" value="1"/>
</dbReference>
<keyword evidence="7" id="KW-0443">Lipid metabolism</keyword>
<dbReference type="PROSITE" id="PS00061">
    <property type="entry name" value="ADH_SHORT"/>
    <property type="match status" value="1"/>
</dbReference>
<dbReference type="GO" id="GO:0006633">
    <property type="term" value="P:fatty acid biosynthetic process"/>
    <property type="evidence" value="ECO:0007669"/>
    <property type="project" value="UniProtKB-KW"/>
</dbReference>
<dbReference type="NCBIfam" id="TIGR01830">
    <property type="entry name" value="3oxo_ACP_reduc"/>
    <property type="match status" value="1"/>
</dbReference>
<keyword evidence="6" id="KW-0560">Oxidoreductase</keyword>
<dbReference type="PANTHER" id="PTHR42879">
    <property type="entry name" value="3-OXOACYL-(ACYL-CARRIER-PROTEIN) REDUCTASE"/>
    <property type="match status" value="1"/>
</dbReference>
<evidence type="ECO:0000256" key="3">
    <source>
        <dbReference type="ARBA" id="ARBA00022516"/>
    </source>
</evidence>
<dbReference type="GO" id="GO:0051287">
    <property type="term" value="F:NAD binding"/>
    <property type="evidence" value="ECO:0007669"/>
    <property type="project" value="InterPro"/>
</dbReference>
<keyword evidence="5" id="KW-0521">NADP</keyword>
<name>A0A381P0Y9_9ZZZZ</name>
<evidence type="ECO:0000256" key="1">
    <source>
        <dbReference type="ARBA" id="ARBA00005194"/>
    </source>
</evidence>
<dbReference type="PRINTS" id="PR00081">
    <property type="entry name" value="GDHRDH"/>
</dbReference>
<dbReference type="SUPFAM" id="SSF51735">
    <property type="entry name" value="NAD(P)-binding Rossmann-fold domains"/>
    <property type="match status" value="1"/>
</dbReference>
<dbReference type="PRINTS" id="PR00080">
    <property type="entry name" value="SDRFAMILY"/>
</dbReference>
<dbReference type="InterPro" id="IPR011284">
    <property type="entry name" value="3oxo_ACP_reduc"/>
</dbReference>
<dbReference type="NCBIfam" id="NF009466">
    <property type="entry name" value="PRK12826.1-2"/>
    <property type="match status" value="1"/>
</dbReference>
<reference evidence="9" key="1">
    <citation type="submission" date="2018-05" db="EMBL/GenBank/DDBJ databases">
        <authorList>
            <person name="Lanie J.A."/>
            <person name="Ng W.-L."/>
            <person name="Kazmierczak K.M."/>
            <person name="Andrzejewski T.M."/>
            <person name="Davidsen T.M."/>
            <person name="Wayne K.J."/>
            <person name="Tettelin H."/>
            <person name="Glass J.I."/>
            <person name="Rusch D."/>
            <person name="Podicherti R."/>
            <person name="Tsui H.-C.T."/>
            <person name="Winkler M.E."/>
        </authorList>
    </citation>
    <scope>NUCLEOTIDE SEQUENCE</scope>
</reference>
<dbReference type="InterPro" id="IPR020904">
    <property type="entry name" value="Sc_DH/Rdtase_CS"/>
</dbReference>
<evidence type="ECO:0000256" key="5">
    <source>
        <dbReference type="ARBA" id="ARBA00022857"/>
    </source>
</evidence>
<dbReference type="Gene3D" id="3.40.50.720">
    <property type="entry name" value="NAD(P)-binding Rossmann-like Domain"/>
    <property type="match status" value="1"/>
</dbReference>
<evidence type="ECO:0000256" key="2">
    <source>
        <dbReference type="ARBA" id="ARBA00006484"/>
    </source>
</evidence>
<sequence length="251" mass="26538">MNNSKDIKKLKGKVALVTGASRGIGSDITEALIETGVYVIGTATTKEGAEKISSKMGANGRGIKLDVSIQESVDEVFNDINGNEGSPSIIINNAGITKDSILMKMKSDDWDEVISTNLSGIYRICKLGIRAMIKSRYGRIVNIASIIGHIGNPGQTNYAAAKAGIIGFSKSLAREVATRNITVNVVSPGFILTDMTNALSDAHKNEMLEKIPLGRFGAGSEVANAVVYLVSDSASYITGQTLHVNGGMLMD</sequence>
<evidence type="ECO:0000313" key="9">
    <source>
        <dbReference type="EMBL" id="SUZ60049.1"/>
    </source>
</evidence>
<evidence type="ECO:0000256" key="4">
    <source>
        <dbReference type="ARBA" id="ARBA00022832"/>
    </source>
</evidence>
<dbReference type="PANTHER" id="PTHR42879:SF2">
    <property type="entry name" value="3-OXOACYL-[ACYL-CARRIER-PROTEIN] REDUCTASE FABG"/>
    <property type="match status" value="1"/>
</dbReference>
<keyword evidence="4" id="KW-0276">Fatty acid metabolism</keyword>
<dbReference type="EMBL" id="UINC01000715">
    <property type="protein sequence ID" value="SUZ60049.1"/>
    <property type="molecule type" value="Genomic_DNA"/>
</dbReference>
<proteinExistence type="inferred from homology"/>
<protein>
    <recommendedName>
        <fullName evidence="10">3-oxoacyl-[acyl-carrier-protein] reductase</fullName>
    </recommendedName>
</protein>
<evidence type="ECO:0000256" key="7">
    <source>
        <dbReference type="ARBA" id="ARBA00023098"/>
    </source>
</evidence>
<dbReference type="InterPro" id="IPR002347">
    <property type="entry name" value="SDR_fam"/>
</dbReference>
<keyword evidence="8" id="KW-0275">Fatty acid biosynthesis</keyword>
<dbReference type="GO" id="GO:0004316">
    <property type="term" value="F:3-oxoacyl-[acyl-carrier-protein] reductase (NADPH) activity"/>
    <property type="evidence" value="ECO:0007669"/>
    <property type="project" value="InterPro"/>
</dbReference>
<accession>A0A381P0Y9</accession>
<keyword evidence="3" id="KW-0444">Lipid biosynthesis</keyword>
<organism evidence="9">
    <name type="scientific">marine metagenome</name>
    <dbReference type="NCBI Taxonomy" id="408172"/>
    <lineage>
        <taxon>unclassified sequences</taxon>
        <taxon>metagenomes</taxon>
        <taxon>ecological metagenomes</taxon>
    </lineage>
</organism>
<dbReference type="AlphaFoldDB" id="A0A381P0Y9"/>
<evidence type="ECO:0000256" key="6">
    <source>
        <dbReference type="ARBA" id="ARBA00023002"/>
    </source>
</evidence>
<evidence type="ECO:0008006" key="10">
    <source>
        <dbReference type="Google" id="ProtNLM"/>
    </source>
</evidence>
<gene>
    <name evidence="9" type="ORF">METZ01_LOCUS12903</name>
</gene>
<dbReference type="CDD" id="cd05333">
    <property type="entry name" value="BKR_SDR_c"/>
    <property type="match status" value="1"/>
</dbReference>